<feature type="chain" id="PRO_5045746378" description="Transporter" evidence="3">
    <location>
        <begin position="26"/>
        <end position="458"/>
    </location>
</feature>
<keyword evidence="2" id="KW-0175">Coiled coil</keyword>
<dbReference type="InterPro" id="IPR010131">
    <property type="entry name" value="MdtP/NodT-like"/>
</dbReference>
<dbReference type="SUPFAM" id="SSF56954">
    <property type="entry name" value="Outer membrane efflux proteins (OEP)"/>
    <property type="match status" value="1"/>
</dbReference>
<gene>
    <name evidence="4" type="ORF">PSECIP111951_00337</name>
</gene>
<evidence type="ECO:0000256" key="3">
    <source>
        <dbReference type="SAM" id="SignalP"/>
    </source>
</evidence>
<feature type="coiled-coil region" evidence="2">
    <location>
        <begin position="356"/>
        <end position="386"/>
    </location>
</feature>
<protein>
    <recommendedName>
        <fullName evidence="6">Transporter</fullName>
    </recommendedName>
</protein>
<dbReference type="RefSeq" id="WP_261591551.1">
    <property type="nucleotide sequence ID" value="NZ_CAMAPD010000002.1"/>
</dbReference>
<dbReference type="Gene3D" id="1.20.1600.10">
    <property type="entry name" value="Outer membrane efflux proteins (OEP)"/>
    <property type="match status" value="1"/>
</dbReference>
<evidence type="ECO:0000313" key="5">
    <source>
        <dbReference type="Proteomes" id="UP001152485"/>
    </source>
</evidence>
<keyword evidence="3" id="KW-0732">Signal</keyword>
<proteinExistence type="inferred from homology"/>
<reference evidence="4 5" key="1">
    <citation type="submission" date="2022-07" db="EMBL/GenBank/DDBJ databases">
        <authorList>
            <person name="Criscuolo A."/>
        </authorList>
    </citation>
    <scope>NUCLEOTIDE SEQUENCE [LARGE SCALE GENOMIC DNA]</scope>
    <source>
        <strain evidence="5">CIP 111951</strain>
    </source>
</reference>
<dbReference type="Proteomes" id="UP001152485">
    <property type="component" value="Unassembled WGS sequence"/>
</dbReference>
<dbReference type="Pfam" id="PF02321">
    <property type="entry name" value="OEP"/>
    <property type="match status" value="1"/>
</dbReference>
<evidence type="ECO:0000313" key="4">
    <source>
        <dbReference type="EMBL" id="CAH9051171.1"/>
    </source>
</evidence>
<dbReference type="PANTHER" id="PTHR30203">
    <property type="entry name" value="OUTER MEMBRANE CATION EFFLUX PROTEIN"/>
    <property type="match status" value="1"/>
</dbReference>
<evidence type="ECO:0000256" key="2">
    <source>
        <dbReference type="SAM" id="Coils"/>
    </source>
</evidence>
<dbReference type="EMBL" id="CAMAPD010000002">
    <property type="protein sequence ID" value="CAH9051171.1"/>
    <property type="molecule type" value="Genomic_DNA"/>
</dbReference>
<comment type="similarity">
    <text evidence="1">Belongs to the outer membrane factor (OMF) (TC 1.B.17) family.</text>
</comment>
<accession>A0ABN8UG88</accession>
<evidence type="ECO:0008006" key="6">
    <source>
        <dbReference type="Google" id="ProtNLM"/>
    </source>
</evidence>
<evidence type="ECO:0000256" key="1">
    <source>
        <dbReference type="ARBA" id="ARBA00007613"/>
    </source>
</evidence>
<name>A0ABN8UG88_9GAMM</name>
<comment type="caution">
    <text evidence="4">The sequence shown here is derived from an EMBL/GenBank/DDBJ whole genome shotgun (WGS) entry which is preliminary data.</text>
</comment>
<organism evidence="4 5">
    <name type="scientific">Pseudoalteromonas holothuriae</name>
    <dbReference type="NCBI Taxonomy" id="2963714"/>
    <lineage>
        <taxon>Bacteria</taxon>
        <taxon>Pseudomonadati</taxon>
        <taxon>Pseudomonadota</taxon>
        <taxon>Gammaproteobacteria</taxon>
        <taxon>Alteromonadales</taxon>
        <taxon>Pseudoalteromonadaceae</taxon>
        <taxon>Pseudoalteromonas</taxon>
    </lineage>
</organism>
<sequence>MTHSFFKTVVISLFLPLFLPLYSTAHTQSVVSLNDAISLAQHNDAWQHQNRLKQTAIENKSIAANTFADPKVSLGVQNLPADGGHFAQEGMAQFKVAVSQMLPRGDSLAIQSAQLKLSAKQLPLQREERNAKLKRLISQLWLDAYLAQRTIALIKQDWGLFEQMAQVAKANYASAIGKTRQQDVIRAQLEIIQLEDRLTVEKQQLDTTLAQLNEWLQLFDTNQLNSLNSMAFAAITIALPTELPNITLEHAQLLKPLHYERAKAVKLLLNHPALLAIDISHQASQKAIQLSKQQYQPQWGINASYGYRDDMPSGDSRADLFSIGVSFDLPLFTHNKQDRQVAATIAESEAIKTQKYITAKQMLIEVEKELAQLKRLSQRQALYKQQLLEQTHHQAEAALTAYTNDDGDFSEVVRARITELNAKIAALKIDVNALKSVTKINYLLTQSSAFTTQHQGAH</sequence>
<feature type="signal peptide" evidence="3">
    <location>
        <begin position="1"/>
        <end position="25"/>
    </location>
</feature>
<dbReference type="InterPro" id="IPR003423">
    <property type="entry name" value="OMP_efflux"/>
</dbReference>